<evidence type="ECO:0000313" key="2">
    <source>
        <dbReference type="Proteomes" id="UP001165205"/>
    </source>
</evidence>
<gene>
    <name evidence="1" type="ORF">Aory04_000070000</name>
</gene>
<accession>A0AAN5BSQ6</accession>
<name>A0AAN5BSQ6_ASPOZ</name>
<dbReference type="Proteomes" id="UP001165205">
    <property type="component" value="Unassembled WGS sequence"/>
</dbReference>
<reference evidence="1" key="1">
    <citation type="submission" date="2023-04" db="EMBL/GenBank/DDBJ databases">
        <title>Aspergillus oryzae NBRC 4228.</title>
        <authorList>
            <person name="Ichikawa N."/>
            <person name="Sato H."/>
            <person name="Tonouchi N."/>
        </authorList>
    </citation>
    <scope>NUCLEOTIDE SEQUENCE</scope>
    <source>
        <strain evidence="1">NBRC 4228</strain>
    </source>
</reference>
<comment type="caution">
    <text evidence="1">The sequence shown here is derived from an EMBL/GenBank/DDBJ whole genome shotgun (WGS) entry which is preliminary data.</text>
</comment>
<protein>
    <submittedName>
        <fullName evidence="1">Unnamed protein product</fullName>
    </submittedName>
</protein>
<evidence type="ECO:0000313" key="1">
    <source>
        <dbReference type="EMBL" id="GMG23199.1"/>
    </source>
</evidence>
<dbReference type="AlphaFoldDB" id="A0AAN5BSQ6"/>
<proteinExistence type="predicted"/>
<organism evidence="1 2">
    <name type="scientific">Aspergillus oryzae</name>
    <name type="common">Yellow koji mold</name>
    <dbReference type="NCBI Taxonomy" id="5062"/>
    <lineage>
        <taxon>Eukaryota</taxon>
        <taxon>Fungi</taxon>
        <taxon>Dikarya</taxon>
        <taxon>Ascomycota</taxon>
        <taxon>Pezizomycotina</taxon>
        <taxon>Eurotiomycetes</taxon>
        <taxon>Eurotiomycetidae</taxon>
        <taxon>Eurotiales</taxon>
        <taxon>Aspergillaceae</taxon>
        <taxon>Aspergillus</taxon>
        <taxon>Aspergillus subgen. Circumdati</taxon>
    </lineage>
</organism>
<dbReference type="EMBL" id="BSYA01000004">
    <property type="protein sequence ID" value="GMG23199.1"/>
    <property type="molecule type" value="Genomic_DNA"/>
</dbReference>
<sequence length="110" mass="11332">MALCRPGETELRHDRSHGWDILTAVDVDGAQDGFNGCGHDFVGDDPALRGVDVDPVGGEDCHGAWGAKGFMDGCGVGEGVVDYLLDELDSGVGSDEKAGHCAVCLVVSDG</sequence>